<evidence type="ECO:0000256" key="4">
    <source>
        <dbReference type="ARBA" id="ARBA00022964"/>
    </source>
</evidence>
<reference evidence="8 9" key="1">
    <citation type="submission" date="2015-04" db="EMBL/GenBank/DDBJ databases">
        <title>Genome sequence of Kerstersia gyiorum CG1.</title>
        <authorList>
            <person name="Greninger A.L."/>
            <person name="Kozyreva V."/>
            <person name="Chaturvedi V."/>
        </authorList>
    </citation>
    <scope>NUCLEOTIDE SEQUENCE [LARGE SCALE GENOMIC DNA]</scope>
    <source>
        <strain evidence="8 9">CG1</strain>
    </source>
</reference>
<proteinExistence type="inferred from homology"/>
<dbReference type="Gene3D" id="3.60.130.10">
    <property type="entry name" value="Clavaminate synthase-like"/>
    <property type="match status" value="1"/>
</dbReference>
<comment type="similarity">
    <text evidence="2">Belongs to the TfdA dioxygenase family.</text>
</comment>
<keyword evidence="4 8" id="KW-0223">Dioxygenase</keyword>
<keyword evidence="5" id="KW-0560">Oxidoreductase</keyword>
<dbReference type="PATRIC" id="fig|206506.3.peg.729"/>
<evidence type="ECO:0000313" key="8">
    <source>
        <dbReference type="EMBL" id="KKO73301.1"/>
    </source>
</evidence>
<feature type="domain" description="TauD/TfdA-like" evidence="7">
    <location>
        <begin position="19"/>
        <end position="283"/>
    </location>
</feature>
<protein>
    <submittedName>
        <fullName evidence="8">Taurine dioxygenase</fullName>
    </submittedName>
</protein>
<name>A0A171KWN4_9BURK</name>
<dbReference type="GO" id="GO:0005737">
    <property type="term" value="C:cytoplasm"/>
    <property type="evidence" value="ECO:0007669"/>
    <property type="project" value="TreeGrafter"/>
</dbReference>
<keyword evidence="3" id="KW-0479">Metal-binding</keyword>
<accession>A0A171KWN4</accession>
<gene>
    <name evidence="8" type="ORF">AAV32_03325</name>
</gene>
<dbReference type="RefSeq" id="WP_083969380.1">
    <property type="nucleotide sequence ID" value="NZ_CP033936.1"/>
</dbReference>
<keyword evidence="9" id="KW-1185">Reference proteome</keyword>
<dbReference type="AlphaFoldDB" id="A0A171KWN4"/>
<evidence type="ECO:0000259" key="7">
    <source>
        <dbReference type="Pfam" id="PF02668"/>
    </source>
</evidence>
<dbReference type="InterPro" id="IPR051323">
    <property type="entry name" value="AtsK-like"/>
</dbReference>
<evidence type="ECO:0000256" key="1">
    <source>
        <dbReference type="ARBA" id="ARBA00001954"/>
    </source>
</evidence>
<dbReference type="FunFam" id="3.60.130.10:FF:000002">
    <property type="entry name" value="Alpha-ketoglutarate-dependent taurine dioxygenase"/>
    <property type="match status" value="1"/>
</dbReference>
<dbReference type="GeneID" id="99727917"/>
<evidence type="ECO:0000313" key="9">
    <source>
        <dbReference type="Proteomes" id="UP000078084"/>
    </source>
</evidence>
<dbReference type="STRING" id="206506.AAV32_03325"/>
<keyword evidence="6" id="KW-0408">Iron</keyword>
<evidence type="ECO:0000256" key="2">
    <source>
        <dbReference type="ARBA" id="ARBA00005896"/>
    </source>
</evidence>
<dbReference type="PANTHER" id="PTHR30468">
    <property type="entry name" value="ALPHA-KETOGLUTARATE-DEPENDENT SULFONATE DIOXYGENASE"/>
    <property type="match status" value="1"/>
</dbReference>
<evidence type="ECO:0000256" key="6">
    <source>
        <dbReference type="ARBA" id="ARBA00023004"/>
    </source>
</evidence>
<dbReference type="PANTHER" id="PTHR30468:SF5">
    <property type="entry name" value="ALPHA-KETOGLUTARATE-DEPENDENT SULFATE ESTER DIOXYGENASE"/>
    <property type="match status" value="1"/>
</dbReference>
<dbReference type="Pfam" id="PF02668">
    <property type="entry name" value="TauD"/>
    <property type="match status" value="1"/>
</dbReference>
<dbReference type="InterPro" id="IPR042098">
    <property type="entry name" value="TauD-like_sf"/>
</dbReference>
<organism evidence="8 9">
    <name type="scientific">Kerstersia gyiorum</name>
    <dbReference type="NCBI Taxonomy" id="206506"/>
    <lineage>
        <taxon>Bacteria</taxon>
        <taxon>Pseudomonadati</taxon>
        <taxon>Pseudomonadota</taxon>
        <taxon>Betaproteobacteria</taxon>
        <taxon>Burkholderiales</taxon>
        <taxon>Alcaligenaceae</taxon>
        <taxon>Kerstersia</taxon>
    </lineage>
</organism>
<dbReference type="GO" id="GO:0046872">
    <property type="term" value="F:metal ion binding"/>
    <property type="evidence" value="ECO:0007669"/>
    <property type="project" value="UniProtKB-KW"/>
</dbReference>
<comment type="cofactor">
    <cofactor evidence="1">
        <name>Fe(2+)</name>
        <dbReference type="ChEBI" id="CHEBI:29033"/>
    </cofactor>
</comment>
<dbReference type="SUPFAM" id="SSF51197">
    <property type="entry name" value="Clavaminate synthase-like"/>
    <property type="match status" value="1"/>
</dbReference>
<dbReference type="EMBL" id="LBNE01000001">
    <property type="protein sequence ID" value="KKO73301.1"/>
    <property type="molecule type" value="Genomic_DNA"/>
</dbReference>
<dbReference type="InterPro" id="IPR003819">
    <property type="entry name" value="TauD/TfdA-like"/>
</dbReference>
<evidence type="ECO:0000256" key="3">
    <source>
        <dbReference type="ARBA" id="ARBA00022723"/>
    </source>
</evidence>
<sequence>MSFVTEIASPEVHSEYSLQKLSGHIGAQIHGVTLHDTLAPELFQRLYRDLLTHKVLFFRGQHHLDDTSHEAFARLFGTLVPHPTQPALQQSESILELDASKGGGRADSWHTDVTFVPDYPKIAVLRGVVIPEYGGDTVWANTATAYQDLPDTLKAFVDQAWAIHSNEYDYAANRQEVSSEQLRHYTEVFLSKRFETAHPLVHVHPETGERNLLLGHFLKRIIGLRSTESRVLFDILQNRTNRLENTVRWSWQPGDVAIWDNRATQHYAINDYGTQPRVVRRVTVAGEPAHALDGRRSHVYASATATTH</sequence>
<comment type="caution">
    <text evidence="8">The sequence shown here is derived from an EMBL/GenBank/DDBJ whole genome shotgun (WGS) entry which is preliminary data.</text>
</comment>
<evidence type="ECO:0000256" key="5">
    <source>
        <dbReference type="ARBA" id="ARBA00023002"/>
    </source>
</evidence>
<dbReference type="GO" id="GO:0016706">
    <property type="term" value="F:2-oxoglutarate-dependent dioxygenase activity"/>
    <property type="evidence" value="ECO:0007669"/>
    <property type="project" value="TreeGrafter"/>
</dbReference>
<dbReference type="Proteomes" id="UP000078084">
    <property type="component" value="Unassembled WGS sequence"/>
</dbReference>
<dbReference type="OrthoDB" id="581608at2"/>